<name>A0A1V8T5T3_9PEZI</name>
<dbReference type="InParanoid" id="A0A1V8T5T3"/>
<accession>A0A1V8T5T3</accession>
<evidence type="ECO:0000256" key="1">
    <source>
        <dbReference type="SAM" id="MobiDB-lite"/>
    </source>
</evidence>
<evidence type="ECO:0000313" key="3">
    <source>
        <dbReference type="Proteomes" id="UP000192596"/>
    </source>
</evidence>
<dbReference type="AlphaFoldDB" id="A0A1V8T5T3"/>
<dbReference type="EMBL" id="NAJO01000016">
    <property type="protein sequence ID" value="OQO06598.1"/>
    <property type="molecule type" value="Genomic_DNA"/>
</dbReference>
<dbReference type="Proteomes" id="UP000192596">
    <property type="component" value="Unassembled WGS sequence"/>
</dbReference>
<gene>
    <name evidence="2" type="ORF">B0A48_08383</name>
</gene>
<keyword evidence="3" id="KW-1185">Reference proteome</keyword>
<sequence>MSNATSDYPEELAASIPSTPSDDAIYEHESNTFPNELASPTPTRTQAIMDSSDFPKVQPSTPAYDQAAHSTVSAFLTLPPELRLHIYGYCQEERVYYIENEDDVTVTRVFDALRSVCKLIKHEFDPLYGRARDDEVRHFYLEPNKGDDWWRSFVTMREMLEHRCLAPESYYTGYNSDGESVDHERDQTDDSHGIPLCRYCTHPTSIEVTVNLTVTPDGASGREEEPSSWYYLINEHASSHKVQYIVDFQAQELDLLHGLKPCFGCTVKGYLDNVKGYGRADDSGGSKTTDAMAWAIESAAIQFLLDLGVDDECPDWVCRVRHWLLHTKVKETVDWVIGCDACKEHEPKSWCAKESHWE</sequence>
<feature type="region of interest" description="Disordered" evidence="1">
    <location>
        <begin position="1"/>
        <end position="43"/>
    </location>
</feature>
<organism evidence="2 3">
    <name type="scientific">Cryoendolithus antarcticus</name>
    <dbReference type="NCBI Taxonomy" id="1507870"/>
    <lineage>
        <taxon>Eukaryota</taxon>
        <taxon>Fungi</taxon>
        <taxon>Dikarya</taxon>
        <taxon>Ascomycota</taxon>
        <taxon>Pezizomycotina</taxon>
        <taxon>Dothideomycetes</taxon>
        <taxon>Dothideomycetidae</taxon>
        <taxon>Cladosporiales</taxon>
        <taxon>Cladosporiaceae</taxon>
        <taxon>Cryoendolithus</taxon>
    </lineage>
</organism>
<proteinExistence type="predicted"/>
<comment type="caution">
    <text evidence="2">The sequence shown here is derived from an EMBL/GenBank/DDBJ whole genome shotgun (WGS) entry which is preliminary data.</text>
</comment>
<protein>
    <submittedName>
        <fullName evidence="2">Uncharacterized protein</fullName>
    </submittedName>
</protein>
<reference evidence="3" key="1">
    <citation type="submission" date="2017-03" db="EMBL/GenBank/DDBJ databases">
        <title>Genomes of endolithic fungi from Antarctica.</title>
        <authorList>
            <person name="Coleine C."/>
            <person name="Masonjones S."/>
            <person name="Stajich J.E."/>
        </authorList>
    </citation>
    <scope>NUCLEOTIDE SEQUENCE [LARGE SCALE GENOMIC DNA]</scope>
    <source>
        <strain evidence="3">CCFEE 5527</strain>
    </source>
</reference>
<evidence type="ECO:0000313" key="2">
    <source>
        <dbReference type="EMBL" id="OQO06598.1"/>
    </source>
</evidence>
<feature type="compositionally biased region" description="Polar residues" evidence="1">
    <location>
        <begin position="31"/>
        <end position="43"/>
    </location>
</feature>